<dbReference type="Proteomes" id="UP000198916">
    <property type="component" value="Unassembled WGS sequence"/>
</dbReference>
<gene>
    <name evidence="1" type="ORF">SAMN05421740_101565</name>
</gene>
<accession>A0A1H7G986</accession>
<reference evidence="2" key="1">
    <citation type="submission" date="2016-10" db="EMBL/GenBank/DDBJ databases">
        <authorList>
            <person name="Varghese N."/>
            <person name="Submissions S."/>
        </authorList>
    </citation>
    <scope>NUCLEOTIDE SEQUENCE [LARGE SCALE GENOMIC DNA]</scope>
    <source>
        <strain evidence="2">Jip14</strain>
    </source>
</reference>
<protein>
    <submittedName>
        <fullName evidence="1">Uncharacterized protein</fullName>
    </submittedName>
</protein>
<evidence type="ECO:0000313" key="2">
    <source>
        <dbReference type="Proteomes" id="UP000198916"/>
    </source>
</evidence>
<organism evidence="1 2">
    <name type="scientific">Parapedobacter koreensis</name>
    <dbReference type="NCBI Taxonomy" id="332977"/>
    <lineage>
        <taxon>Bacteria</taxon>
        <taxon>Pseudomonadati</taxon>
        <taxon>Bacteroidota</taxon>
        <taxon>Sphingobacteriia</taxon>
        <taxon>Sphingobacteriales</taxon>
        <taxon>Sphingobacteriaceae</taxon>
        <taxon>Parapedobacter</taxon>
    </lineage>
</organism>
<proteinExistence type="predicted"/>
<dbReference type="EMBL" id="FNZR01000001">
    <property type="protein sequence ID" value="SEK33030.1"/>
    <property type="molecule type" value="Genomic_DNA"/>
</dbReference>
<evidence type="ECO:0000313" key="1">
    <source>
        <dbReference type="EMBL" id="SEK33030.1"/>
    </source>
</evidence>
<keyword evidence="2" id="KW-1185">Reference proteome</keyword>
<sequence length="42" mass="4841">MVAKIVEYAVIVARIRYLGTISVQQFANRQDEFPLTLLFRAV</sequence>
<dbReference type="AlphaFoldDB" id="A0A1H7G986"/>
<name>A0A1H7G986_9SPHI</name>